<organism evidence="2">
    <name type="scientific">Xiangshan insect virus</name>
    <dbReference type="NCBI Taxonomy" id="2886242"/>
    <lineage>
        <taxon>Viruses</taxon>
        <taxon>Riboviria</taxon>
    </lineage>
</organism>
<evidence type="ECO:0000313" key="2">
    <source>
        <dbReference type="EMBL" id="UDL13947.1"/>
    </source>
</evidence>
<dbReference type="EMBL" id="OK491481">
    <property type="protein sequence ID" value="UDL13947.1"/>
    <property type="molecule type" value="Genomic_RNA"/>
</dbReference>
<accession>A0A8K1P3H0</accession>
<evidence type="ECO:0000259" key="1">
    <source>
        <dbReference type="Pfam" id="PF16506"/>
    </source>
</evidence>
<dbReference type="Pfam" id="PF16506">
    <property type="entry name" value="DiSB-ORF2_chro"/>
    <property type="match status" value="1"/>
</dbReference>
<protein>
    <recommendedName>
        <fullName evidence="1">Putative virion glycoprotein N-terminal domain-containing protein</fullName>
    </recommendedName>
</protein>
<proteinExistence type="predicted"/>
<dbReference type="InterPro" id="IPR032433">
    <property type="entry name" value="DiSB-ORF2_chro"/>
</dbReference>
<sequence>MGIFLAILGVGLLLPCTGQEVKMLPAHSGRRGLHARMGRLTSRPIRSAQWEKFRDYDNCQILANNLLGTPTSFQISFYKVVDIHPNMRQYMFQPSHPKYIEWPIVRDNECRRLLYTNIILPSECHVNRHCGDPLWYLLERRWYGSEYGLCLGVRHTQDWFKLCGENCTGVAKVSDIRLRAKIDNRRYPSFSLLREYADVWRLIEIPGKDTQFLIHTSQLAGVPYFDITEQKFSVFHFLQGKPPHLCTPNVEKRLLPLLNATFPVIIYGCNTVSLSRSRRHKRATFFAQYHRVLCDNRCSHSEVHFSLPPDGSTLTIPELKWTPSTVQCDALTAVDSYGGVFLKFASGLAVTAAGLLGDVVLAASRSLYHAISILYSELNERYKVLEMLMVFGVSLFYFDSTNRAAIITVAFCILTGVERR</sequence>
<name>A0A8K1P3H0_9VIRU</name>
<reference evidence="2" key="1">
    <citation type="submission" date="2021-09" db="EMBL/GenBank/DDBJ databases">
        <authorList>
            <person name="Li N.N."/>
        </authorList>
    </citation>
    <scope>NUCLEOTIDE SEQUENCE</scope>
    <source>
        <strain evidence="2">Novel_5</strain>
    </source>
</reference>
<feature type="domain" description="Putative virion glycoprotein N-terminal" evidence="1">
    <location>
        <begin position="110"/>
        <end position="158"/>
    </location>
</feature>